<dbReference type="Proteomes" id="UP001500967">
    <property type="component" value="Unassembled WGS sequence"/>
</dbReference>
<accession>A0ABP3EJL5</accession>
<dbReference type="PANTHER" id="PTHR43943">
    <property type="entry name" value="DEHYDROGENASE/REDUCTASE (SDR FAMILY) MEMBER 4"/>
    <property type="match status" value="1"/>
</dbReference>
<dbReference type="RefSeq" id="WP_344651940.1">
    <property type="nucleotide sequence ID" value="NZ_BAAAGX010000023.1"/>
</dbReference>
<reference evidence="3" key="1">
    <citation type="journal article" date="2019" name="Int. J. Syst. Evol. Microbiol.">
        <title>The Global Catalogue of Microorganisms (GCM) 10K type strain sequencing project: providing services to taxonomists for standard genome sequencing and annotation.</title>
        <authorList>
            <consortium name="The Broad Institute Genomics Platform"/>
            <consortium name="The Broad Institute Genome Sequencing Center for Infectious Disease"/>
            <person name="Wu L."/>
            <person name="Ma J."/>
        </authorList>
    </citation>
    <scope>NUCLEOTIDE SEQUENCE [LARGE SCALE GENOMIC DNA]</scope>
    <source>
        <strain evidence="3">JCM 10425</strain>
    </source>
</reference>
<keyword evidence="3" id="KW-1185">Reference proteome</keyword>
<dbReference type="Gene3D" id="3.40.50.720">
    <property type="entry name" value="NAD(P)-binding Rossmann-like Domain"/>
    <property type="match status" value="1"/>
</dbReference>
<dbReference type="PRINTS" id="PR00081">
    <property type="entry name" value="GDHRDH"/>
</dbReference>
<dbReference type="NCBIfam" id="NF005559">
    <property type="entry name" value="PRK07231.1"/>
    <property type="match status" value="1"/>
</dbReference>
<proteinExistence type="inferred from homology"/>
<evidence type="ECO:0000256" key="1">
    <source>
        <dbReference type="ARBA" id="ARBA00006484"/>
    </source>
</evidence>
<dbReference type="PANTHER" id="PTHR43943:SF2">
    <property type="entry name" value="DEHYDROGENASE_REDUCTASE 4"/>
    <property type="match status" value="1"/>
</dbReference>
<evidence type="ECO:0000313" key="3">
    <source>
        <dbReference type="Proteomes" id="UP001500967"/>
    </source>
</evidence>
<sequence>MDINLEGRVAVVTGASRGIGAAIAKTYVDAGAKVVITARKPEGLEKAAAEIGAPESVHAIAAHAGKEEDAERVVRETVERFGRLDVLVNNAATNPYMGPVIDASLPAWDKTFEVNLRGPLIWTQAAYRGWMKEHGGSVINISSIDGLRPGGPLAIYGVTKSALVFLSQQLATEVGPNVRVNVLAPGLVKTDFARALWEGAGDDAKYPWPLQRLGQPTDIANAALFLASDASSWTTGAVLVVDGGGTLGGPFRA</sequence>
<dbReference type="SUPFAM" id="SSF51735">
    <property type="entry name" value="NAD(P)-binding Rossmann-fold domains"/>
    <property type="match status" value="1"/>
</dbReference>
<protein>
    <submittedName>
        <fullName evidence="2">SDR family oxidoreductase</fullName>
    </submittedName>
</protein>
<dbReference type="PRINTS" id="PR00080">
    <property type="entry name" value="SDRFAMILY"/>
</dbReference>
<gene>
    <name evidence="2" type="ORF">GCM10009539_56330</name>
</gene>
<organism evidence="2 3">
    <name type="scientific">Cryptosporangium japonicum</name>
    <dbReference type="NCBI Taxonomy" id="80872"/>
    <lineage>
        <taxon>Bacteria</taxon>
        <taxon>Bacillati</taxon>
        <taxon>Actinomycetota</taxon>
        <taxon>Actinomycetes</taxon>
        <taxon>Cryptosporangiales</taxon>
        <taxon>Cryptosporangiaceae</taxon>
        <taxon>Cryptosporangium</taxon>
    </lineage>
</organism>
<dbReference type="CDD" id="cd05233">
    <property type="entry name" value="SDR_c"/>
    <property type="match status" value="1"/>
</dbReference>
<evidence type="ECO:0000313" key="2">
    <source>
        <dbReference type="EMBL" id="GAA0263149.1"/>
    </source>
</evidence>
<dbReference type="Pfam" id="PF13561">
    <property type="entry name" value="adh_short_C2"/>
    <property type="match status" value="1"/>
</dbReference>
<comment type="similarity">
    <text evidence="1">Belongs to the short-chain dehydrogenases/reductases (SDR) family.</text>
</comment>
<comment type="caution">
    <text evidence="2">The sequence shown here is derived from an EMBL/GenBank/DDBJ whole genome shotgun (WGS) entry which is preliminary data.</text>
</comment>
<dbReference type="InterPro" id="IPR036291">
    <property type="entry name" value="NAD(P)-bd_dom_sf"/>
</dbReference>
<dbReference type="InterPro" id="IPR020904">
    <property type="entry name" value="Sc_DH/Rdtase_CS"/>
</dbReference>
<dbReference type="InterPro" id="IPR002347">
    <property type="entry name" value="SDR_fam"/>
</dbReference>
<dbReference type="PROSITE" id="PS00061">
    <property type="entry name" value="ADH_SHORT"/>
    <property type="match status" value="1"/>
</dbReference>
<name>A0ABP3EJL5_9ACTN</name>
<dbReference type="EMBL" id="BAAAGX010000023">
    <property type="protein sequence ID" value="GAA0263149.1"/>
    <property type="molecule type" value="Genomic_DNA"/>
</dbReference>